<dbReference type="OrthoDB" id="6351660at2759"/>
<feature type="region of interest" description="Disordered" evidence="9">
    <location>
        <begin position="251"/>
        <end position="313"/>
    </location>
</feature>
<evidence type="ECO:0000313" key="11">
    <source>
        <dbReference type="Proteomes" id="UP000479190"/>
    </source>
</evidence>
<evidence type="ECO:0000313" key="10">
    <source>
        <dbReference type="EMBL" id="CAB0031278.1"/>
    </source>
</evidence>
<feature type="region of interest" description="Disordered" evidence="9">
    <location>
        <begin position="120"/>
        <end position="148"/>
    </location>
</feature>
<comment type="subcellular location">
    <subcellularLocation>
        <location evidence="1">Cytoplasm</location>
        <location evidence="1">Cytoskeleton</location>
        <location evidence="1">Cilium basal body</location>
    </subcellularLocation>
    <subcellularLocation>
        <location evidence="2">Cytoplasm</location>
        <location evidence="2">Cytoskeleton</location>
        <location evidence="2">Microtubule organizing center</location>
        <location evidence="2">Centrosome</location>
    </subcellularLocation>
</comment>
<keyword evidence="4" id="KW-0970">Cilium biogenesis/degradation</keyword>
<keyword evidence="6" id="KW-0206">Cytoskeleton</keyword>
<dbReference type="PANTHER" id="PTHR18879:SF20">
    <property type="entry name" value="CENTROSOMAL PROTEIN OF 290 KDA"/>
    <property type="match status" value="1"/>
</dbReference>
<evidence type="ECO:0000256" key="4">
    <source>
        <dbReference type="ARBA" id="ARBA00022794"/>
    </source>
</evidence>
<evidence type="ECO:0000256" key="1">
    <source>
        <dbReference type="ARBA" id="ARBA00004120"/>
    </source>
</evidence>
<keyword evidence="3" id="KW-0963">Cytoplasm</keyword>
<feature type="compositionally biased region" description="Basic and acidic residues" evidence="9">
    <location>
        <begin position="277"/>
        <end position="289"/>
    </location>
</feature>
<evidence type="ECO:0000256" key="6">
    <source>
        <dbReference type="ARBA" id="ARBA00023212"/>
    </source>
</evidence>
<feature type="coiled-coil region" evidence="8">
    <location>
        <begin position="67"/>
        <end position="115"/>
    </location>
</feature>
<feature type="compositionally biased region" description="Polar residues" evidence="9">
    <location>
        <begin position="121"/>
        <end position="143"/>
    </location>
</feature>
<dbReference type="EMBL" id="CADCXV010000638">
    <property type="protein sequence ID" value="CAB0031278.1"/>
    <property type="molecule type" value="Genomic_DNA"/>
</dbReference>
<evidence type="ECO:0000256" key="5">
    <source>
        <dbReference type="ARBA" id="ARBA00023054"/>
    </source>
</evidence>
<sequence length="1182" mass="135584">MATDRLTNVSPEERSHAEMERLIQDIDRRDEIIAELQSKLAEAVVEINESSLLIEKFRSDCKAKDGSKRLSKDQRELNKKMADANKRISTLEHLLERVEKDAKVKSEQIRKLKTALKETLKNQLKRSNGTSSDGENQDQLSQRSESKKEHVELLRIKENVKSIIEENEALRQGMHEILDCIHNQEGQSIVTIQSETLENLLQALDARHLAGWYHPAMRLQGRVNYLQGSNAELRAQLQQIRKNQIMLQAQIQDRSDSVEEGECSQPQSTSPPVEMSSPHRKDAMHDSPKSARSSHSQNADSGRASGKATELEEMQQADDDVAAYYGGNDTPMADDAESLGKRSEEIYAMAKEMVAQESDFRRALNDAEKKQKILEARIAELRGNLSSYVSVEEHERLKQKCLDANLRLRSALESKYAEQSDELRGKAMSELRNELVVLHSRLAQLSPKIRKNPSEDDGYSDDVMELKAENERLKKAAEIAHEEALVHREIDSTVLAEFNDLRKRIAKFEIGDGEALRETARLSLEVANRKVVEVELREKISLLERKVMEMQETMDRKRESDSDGEIAEQRQTTFSSNEIYQVNDIRRFTVPNVAILQEQLGQALALASKRALAVAKCEPGLAEYQTLVDLIEEKLTAKSSNVVPAAEPAKSSEDIAQITSANDALLSTVRSLEKLLICKDETIERYQALLKEDREKHNEAVERYQEEIQSLKKIYSDRKVPEIKLDDLDEESEYPERDIPIGETARSNRSEEILSLKEKLHRLESELNVSNEVAERWHQLAEDRLKHLDSTRQRLEQQHKEEMDSYRKELIKRQHEVNELRYQMSEVRRSAKSEIQSFMKALKIEDNKLAEEIETAEDLGLWEKLKNWQKAAERLKEKLREKTEECQKLQQNHDKLRNLIACMEREKWFLRGKFIRGESAVNVPVWPSSGAPSPLEQHHNHNNNNNSNDALVEELQRECQELRERIKELVGRLSRQDSEKSDEIKRFASVAYERPIASLKKVATLTLPRYIELMKSEKAASAELSTPKTTCYIPTMTSTTTTLTSTQNRREGTQRTKSELERTVLTLKSLVEKLQQENKRLRSNLLHSDMETRPCDCYYLRAELEKASQKIVDLETDLEMTEKRLALMESLALEKCDEGASGQVALLRQQLDSKSQLLLKVKDLLAKAVANEKALRHQVSFQ</sequence>
<feature type="compositionally biased region" description="Polar residues" evidence="9">
    <location>
        <begin position="290"/>
        <end position="300"/>
    </location>
</feature>
<feature type="coiled-coil region" evidence="8">
    <location>
        <begin position="533"/>
        <end position="560"/>
    </location>
</feature>
<feature type="coiled-coil region" evidence="8">
    <location>
        <begin position="223"/>
        <end position="250"/>
    </location>
</feature>
<evidence type="ECO:0000256" key="8">
    <source>
        <dbReference type="SAM" id="Coils"/>
    </source>
</evidence>
<feature type="coiled-coil region" evidence="8">
    <location>
        <begin position="746"/>
        <end position="805"/>
    </location>
</feature>
<evidence type="ECO:0000256" key="7">
    <source>
        <dbReference type="ARBA" id="ARBA00023273"/>
    </source>
</evidence>
<accession>A0A6H5I234</accession>
<organism evidence="10 11">
    <name type="scientific">Trichogramma brassicae</name>
    <dbReference type="NCBI Taxonomy" id="86971"/>
    <lineage>
        <taxon>Eukaryota</taxon>
        <taxon>Metazoa</taxon>
        <taxon>Ecdysozoa</taxon>
        <taxon>Arthropoda</taxon>
        <taxon>Hexapoda</taxon>
        <taxon>Insecta</taxon>
        <taxon>Pterygota</taxon>
        <taxon>Neoptera</taxon>
        <taxon>Endopterygota</taxon>
        <taxon>Hymenoptera</taxon>
        <taxon>Apocrita</taxon>
        <taxon>Proctotrupomorpha</taxon>
        <taxon>Chalcidoidea</taxon>
        <taxon>Trichogrammatidae</taxon>
        <taxon>Trichogramma</taxon>
    </lineage>
</organism>
<evidence type="ECO:0000256" key="9">
    <source>
        <dbReference type="SAM" id="MobiDB-lite"/>
    </source>
</evidence>
<dbReference type="GO" id="GO:1905515">
    <property type="term" value="P:non-motile cilium assembly"/>
    <property type="evidence" value="ECO:0007669"/>
    <property type="project" value="TreeGrafter"/>
</dbReference>
<dbReference type="GO" id="GO:0097711">
    <property type="term" value="P:ciliary basal body-plasma membrane docking"/>
    <property type="evidence" value="ECO:0007669"/>
    <property type="project" value="TreeGrafter"/>
</dbReference>
<proteinExistence type="predicted"/>
<feature type="coiled-coil region" evidence="8">
    <location>
        <begin position="1043"/>
        <end position="1131"/>
    </location>
</feature>
<feature type="coiled-coil region" evidence="8">
    <location>
        <begin position="945"/>
        <end position="979"/>
    </location>
</feature>
<keyword evidence="7" id="KW-0966">Cell projection</keyword>
<keyword evidence="11" id="KW-1185">Reference proteome</keyword>
<evidence type="ECO:0000256" key="3">
    <source>
        <dbReference type="ARBA" id="ARBA00022490"/>
    </source>
</evidence>
<name>A0A6H5I234_9HYME</name>
<dbReference type="GO" id="GO:1905349">
    <property type="term" value="P:ciliary transition zone assembly"/>
    <property type="evidence" value="ECO:0007669"/>
    <property type="project" value="TreeGrafter"/>
</dbReference>
<reference evidence="10 11" key="1">
    <citation type="submission" date="2020-02" db="EMBL/GenBank/DDBJ databases">
        <authorList>
            <person name="Ferguson B K."/>
        </authorList>
    </citation>
    <scope>NUCLEOTIDE SEQUENCE [LARGE SCALE GENOMIC DNA]</scope>
</reference>
<evidence type="ECO:0000256" key="2">
    <source>
        <dbReference type="ARBA" id="ARBA00004300"/>
    </source>
</evidence>
<dbReference type="PANTHER" id="PTHR18879">
    <property type="entry name" value="CENTROSOMAL PROTEIN OF 290 KDA"/>
    <property type="match status" value="1"/>
</dbReference>
<protein>
    <submittedName>
        <fullName evidence="10">Uncharacterized protein</fullName>
    </submittedName>
</protein>
<dbReference type="GO" id="GO:0035869">
    <property type="term" value="C:ciliary transition zone"/>
    <property type="evidence" value="ECO:0007669"/>
    <property type="project" value="TreeGrafter"/>
</dbReference>
<dbReference type="InterPro" id="IPR026201">
    <property type="entry name" value="Cep290"/>
</dbReference>
<dbReference type="Proteomes" id="UP000479190">
    <property type="component" value="Unassembled WGS sequence"/>
</dbReference>
<feature type="coiled-coil region" evidence="8">
    <location>
        <begin position="839"/>
        <end position="906"/>
    </location>
</feature>
<dbReference type="AlphaFoldDB" id="A0A6H5I234"/>
<gene>
    <name evidence="10" type="ORF">TBRA_LOCUS3256</name>
</gene>
<feature type="coiled-coil region" evidence="8">
    <location>
        <begin position="683"/>
        <end position="714"/>
    </location>
</feature>
<keyword evidence="5 8" id="KW-0175">Coiled coil</keyword>
<dbReference type="GO" id="GO:0034451">
    <property type="term" value="C:centriolar satellite"/>
    <property type="evidence" value="ECO:0007669"/>
    <property type="project" value="TreeGrafter"/>
</dbReference>